<keyword evidence="1" id="KW-0472">Membrane</keyword>
<organism evidence="2 3">
    <name type="scientific">Streptomyces albiaxialis</name>
    <dbReference type="NCBI Taxonomy" id="329523"/>
    <lineage>
        <taxon>Bacteria</taxon>
        <taxon>Bacillati</taxon>
        <taxon>Actinomycetota</taxon>
        <taxon>Actinomycetes</taxon>
        <taxon>Kitasatosporales</taxon>
        <taxon>Streptomycetaceae</taxon>
        <taxon>Streptomyces</taxon>
    </lineage>
</organism>
<gene>
    <name evidence="2" type="ORF">GCM10009801_17600</name>
</gene>
<evidence type="ECO:0000313" key="2">
    <source>
        <dbReference type="EMBL" id="GAA2068847.1"/>
    </source>
</evidence>
<reference evidence="2 3" key="1">
    <citation type="journal article" date="2019" name="Int. J. Syst. Evol. Microbiol.">
        <title>The Global Catalogue of Microorganisms (GCM) 10K type strain sequencing project: providing services to taxonomists for standard genome sequencing and annotation.</title>
        <authorList>
            <consortium name="The Broad Institute Genomics Platform"/>
            <consortium name="The Broad Institute Genome Sequencing Center for Infectious Disease"/>
            <person name="Wu L."/>
            <person name="Ma J."/>
        </authorList>
    </citation>
    <scope>NUCLEOTIDE SEQUENCE [LARGE SCALE GENOMIC DNA]</scope>
    <source>
        <strain evidence="2 3">JCM 15478</strain>
    </source>
</reference>
<keyword evidence="3" id="KW-1185">Reference proteome</keyword>
<proteinExistence type="predicted"/>
<feature type="transmembrane region" description="Helical" evidence="1">
    <location>
        <begin position="83"/>
        <end position="105"/>
    </location>
</feature>
<evidence type="ECO:0008006" key="4">
    <source>
        <dbReference type="Google" id="ProtNLM"/>
    </source>
</evidence>
<protein>
    <recommendedName>
        <fullName evidence="4">Integral membrane protein</fullName>
    </recommendedName>
</protein>
<comment type="caution">
    <text evidence="2">The sequence shown here is derived from an EMBL/GenBank/DDBJ whole genome shotgun (WGS) entry which is preliminary data.</text>
</comment>
<evidence type="ECO:0000256" key="1">
    <source>
        <dbReference type="SAM" id="Phobius"/>
    </source>
</evidence>
<accession>A0ABN2VQG1</accession>
<keyword evidence="1" id="KW-1133">Transmembrane helix</keyword>
<dbReference type="EMBL" id="BAAAPE010000005">
    <property type="protein sequence ID" value="GAA2068847.1"/>
    <property type="molecule type" value="Genomic_DNA"/>
</dbReference>
<name>A0ABN2VQG1_9ACTN</name>
<evidence type="ECO:0000313" key="3">
    <source>
        <dbReference type="Proteomes" id="UP001500016"/>
    </source>
</evidence>
<keyword evidence="1" id="KW-0812">Transmembrane</keyword>
<sequence length="157" mass="16559">MRWPGWTMAALFLGYGLGKAVFAAQGKLGFPGGPAVPAEEYERYARDMMDVATAQWLAASNGLLGAALFLATVAAAGRRIPRVLMLGALTLASAGVGAGMVVLIADGLVGFGVGWRWYHGLLGIAVLALLAAAFLSYVRATRRGTSPAPRRRWRVRA</sequence>
<feature type="transmembrane region" description="Helical" evidence="1">
    <location>
        <begin position="56"/>
        <end position="76"/>
    </location>
</feature>
<dbReference type="Proteomes" id="UP001500016">
    <property type="component" value="Unassembled WGS sequence"/>
</dbReference>
<feature type="transmembrane region" description="Helical" evidence="1">
    <location>
        <begin position="117"/>
        <end position="138"/>
    </location>
</feature>